<sequence>MNKKHLSIALSSLLALPLLAPIGSVPKAVAEEADQDVVIVYKNADGKEAAIEQSEEIQHEFKNVPAVAATVSAEDLRDLVDNPDIDYIERNVTFQLTDLETASTTPAANLNEASNWNYKKTAPDTMWKQGFTGKGVKVAVVDSGISAHPELNIAGGISTVGSENSTNYADDNGHGTHVAGIIAADSGNGRVAGVAPGVSLYAVKSLGANGKGTLVDVLEGLDWAIQNKMDIINLSLGGDSDAQSLHDMVDKAYNQGILVVASAGNSGTASNTDQDTVGYPAKYSSVISVAAVDQSLNRSEFSSTGPKVDVAAPGSEIFSTYPAGLNGSTGYATMSGTSQAAPHVAGELALLKEKNPSASAANLRGLLNSYAVDLGAPGRDNLYGNGFITFSDRKDSTAPAEVSDAKVAAATTDSLTLNWTSPSDSDFKEVRVYSGTDTTFTTVTQSTYQALNLSPDTAYAFRLTTVDTADNESQGVKVSGRTAAPAASNTPDPSESPSSGGTPVSTSPVQSEPVQSTPAPSIPVVTTPAPSGGSAQIPSG</sequence>
<organism evidence="1 2">
    <name type="scientific">Saccharibacillus sacchari</name>
    <dbReference type="NCBI Taxonomy" id="456493"/>
    <lineage>
        <taxon>Bacteria</taxon>
        <taxon>Bacillati</taxon>
        <taxon>Bacillota</taxon>
        <taxon>Bacilli</taxon>
        <taxon>Bacillales</taxon>
        <taxon>Paenibacillaceae</taxon>
        <taxon>Saccharibacillus</taxon>
    </lineage>
</organism>
<name>A0ACC6P7Z0_9BACL</name>
<accession>A0ACC6P7Z0</accession>
<reference evidence="1" key="1">
    <citation type="submission" date="2024-03" db="EMBL/GenBank/DDBJ databases">
        <title>Whole genome sequecning of epiphytes from Marcgravia umbellata leaves.</title>
        <authorList>
            <person name="Kumar G."/>
            <person name="Savka M.A."/>
        </authorList>
    </citation>
    <scope>NUCLEOTIDE SEQUENCE</scope>
    <source>
        <strain evidence="1">RIT_BL5</strain>
    </source>
</reference>
<proteinExistence type="predicted"/>
<comment type="caution">
    <text evidence="1">The sequence shown here is derived from an EMBL/GenBank/DDBJ whole genome shotgun (WGS) entry which is preliminary data.</text>
</comment>
<evidence type="ECO:0000313" key="2">
    <source>
        <dbReference type="Proteomes" id="UP001380953"/>
    </source>
</evidence>
<gene>
    <name evidence="1" type="ORF">WKI47_03840</name>
</gene>
<evidence type="ECO:0000313" key="1">
    <source>
        <dbReference type="EMBL" id="MEJ8303043.1"/>
    </source>
</evidence>
<protein>
    <submittedName>
        <fullName evidence="1">S8 family serine peptidase</fullName>
    </submittedName>
</protein>
<dbReference type="Proteomes" id="UP001380953">
    <property type="component" value="Unassembled WGS sequence"/>
</dbReference>
<keyword evidence="2" id="KW-1185">Reference proteome</keyword>
<feature type="non-terminal residue" evidence="1">
    <location>
        <position position="540"/>
    </location>
</feature>
<dbReference type="EMBL" id="JBBKAR010000009">
    <property type="protein sequence ID" value="MEJ8303043.1"/>
    <property type="molecule type" value="Genomic_DNA"/>
</dbReference>